<sequence length="83" mass="9212">MTTNTRTLQLPAIGLGTWQLQYDDGVRAVRIAIEKGYRHIDTAARYGRRATAQGRLCGCSRTRQGAVPNMRRSSMPAYNPALC</sequence>
<protein>
    <recommendedName>
        <fullName evidence="3">NADP-dependent oxidoreductase domain-containing protein</fullName>
    </recommendedName>
</protein>
<comment type="caution">
    <text evidence="1">The sequence shown here is derived from an EMBL/GenBank/DDBJ whole genome shotgun (WGS) entry which is preliminary data.</text>
</comment>
<dbReference type="SUPFAM" id="SSF51430">
    <property type="entry name" value="NAD(P)-linked oxidoreductase"/>
    <property type="match status" value="1"/>
</dbReference>
<dbReference type="Proteomes" id="UP000064029">
    <property type="component" value="Unassembled WGS sequence"/>
</dbReference>
<dbReference type="RefSeq" id="WP_059755009.1">
    <property type="nucleotide sequence ID" value="NZ_LOXM01000184.1"/>
</dbReference>
<evidence type="ECO:0000313" key="1">
    <source>
        <dbReference type="EMBL" id="KVG61759.1"/>
    </source>
</evidence>
<gene>
    <name evidence="1" type="ORF">WJ33_30925</name>
</gene>
<organism evidence="1 2">
    <name type="scientific">Burkholderia ubonensis</name>
    <dbReference type="NCBI Taxonomy" id="101571"/>
    <lineage>
        <taxon>Bacteria</taxon>
        <taxon>Pseudomonadati</taxon>
        <taxon>Pseudomonadota</taxon>
        <taxon>Betaproteobacteria</taxon>
        <taxon>Burkholderiales</taxon>
        <taxon>Burkholderiaceae</taxon>
        <taxon>Burkholderia</taxon>
        <taxon>Burkholderia cepacia complex</taxon>
    </lineage>
</organism>
<reference evidence="1 2" key="1">
    <citation type="submission" date="2015-11" db="EMBL/GenBank/DDBJ databases">
        <title>Expanding the genomic diversity of Burkholderia species for the development of highly accurate diagnostics.</title>
        <authorList>
            <person name="Sahl J."/>
            <person name="Keim P."/>
            <person name="Wagner D."/>
        </authorList>
    </citation>
    <scope>NUCLEOTIDE SEQUENCE [LARGE SCALE GENOMIC DNA]</scope>
    <source>
        <strain evidence="1 2">MSMB2036</strain>
    </source>
</reference>
<accession>A0A124R9L3</accession>
<evidence type="ECO:0008006" key="3">
    <source>
        <dbReference type="Google" id="ProtNLM"/>
    </source>
</evidence>
<dbReference type="EMBL" id="LOXM01000184">
    <property type="protein sequence ID" value="KVG61759.1"/>
    <property type="molecule type" value="Genomic_DNA"/>
</dbReference>
<name>A0A124R9L3_9BURK</name>
<dbReference type="InterPro" id="IPR036812">
    <property type="entry name" value="NAD(P)_OxRdtase_dom_sf"/>
</dbReference>
<evidence type="ECO:0000313" key="2">
    <source>
        <dbReference type="Proteomes" id="UP000064029"/>
    </source>
</evidence>
<proteinExistence type="predicted"/>
<dbReference type="Gene3D" id="3.20.20.100">
    <property type="entry name" value="NADP-dependent oxidoreductase domain"/>
    <property type="match status" value="1"/>
</dbReference>
<dbReference type="AlphaFoldDB" id="A0A124R9L3"/>